<dbReference type="EMBL" id="QLMD01000003">
    <property type="protein sequence ID" value="RAJ99262.1"/>
    <property type="molecule type" value="Genomic_DNA"/>
</dbReference>
<dbReference type="CDD" id="cd07043">
    <property type="entry name" value="STAS_anti-anti-sigma_factors"/>
    <property type="match status" value="1"/>
</dbReference>
<dbReference type="OrthoDB" id="5900662at2"/>
<organism evidence="2 4">
    <name type="scientific">Aliidiomarina maris</name>
    <dbReference type="NCBI Taxonomy" id="531312"/>
    <lineage>
        <taxon>Bacteria</taxon>
        <taxon>Pseudomonadati</taxon>
        <taxon>Pseudomonadota</taxon>
        <taxon>Gammaproteobacteria</taxon>
        <taxon>Alteromonadales</taxon>
        <taxon>Idiomarinaceae</taxon>
        <taxon>Aliidiomarina</taxon>
    </lineage>
</organism>
<keyword evidence="5" id="KW-1185">Reference proteome</keyword>
<reference evidence="3 5" key="1">
    <citation type="journal article" date="2018" name="Front. Microbiol.">
        <title>Genome-Based Analysis Reveals the Taxonomy and Diversity of the Family Idiomarinaceae.</title>
        <authorList>
            <person name="Liu Y."/>
            <person name="Lai Q."/>
            <person name="Shao Z."/>
        </authorList>
    </citation>
    <scope>NUCLEOTIDE SEQUENCE [LARGE SCALE GENOMIC DNA]</scope>
    <source>
        <strain evidence="3 5">CF12-14</strain>
    </source>
</reference>
<sequence>MPQALQFNAQNGEVVVHGDLDRNTVPKAWAERQQWLPQQTDVVINLEAVSHVDSAGLAMLIRLRSELVANQQTLTLRNLNKQLQQFAQVSGVEGLVSIS</sequence>
<reference evidence="2 4" key="2">
    <citation type="submission" date="2018-06" db="EMBL/GenBank/DDBJ databases">
        <title>Genomic Encyclopedia of Type Strains, Phase III (KMG-III): the genomes of soil and plant-associated and newly described type strains.</title>
        <authorList>
            <person name="Whitman W."/>
        </authorList>
    </citation>
    <scope>NUCLEOTIDE SEQUENCE [LARGE SCALE GENOMIC DNA]</scope>
    <source>
        <strain evidence="2 4">CGMCC 1.15366</strain>
    </source>
</reference>
<dbReference type="InterPro" id="IPR002645">
    <property type="entry name" value="STAS_dom"/>
</dbReference>
<dbReference type="Proteomes" id="UP000287865">
    <property type="component" value="Unassembled WGS sequence"/>
</dbReference>
<evidence type="ECO:0000313" key="3">
    <source>
        <dbReference type="EMBL" id="RUO27595.1"/>
    </source>
</evidence>
<protein>
    <submittedName>
        <fullName evidence="3">Anti-sigma B factor antagonist</fullName>
    </submittedName>
    <submittedName>
        <fullName evidence="2">Phospholipid transport system transporter-binding protein</fullName>
    </submittedName>
</protein>
<dbReference type="Gene3D" id="3.30.750.24">
    <property type="entry name" value="STAS domain"/>
    <property type="match status" value="1"/>
</dbReference>
<dbReference type="Pfam" id="PF13466">
    <property type="entry name" value="STAS_2"/>
    <property type="match status" value="1"/>
</dbReference>
<name>A0A327X3P4_9GAMM</name>
<evidence type="ECO:0000313" key="4">
    <source>
        <dbReference type="Proteomes" id="UP000249203"/>
    </source>
</evidence>
<dbReference type="PANTHER" id="PTHR35849">
    <property type="entry name" value="BLR2341 PROTEIN"/>
    <property type="match status" value="1"/>
</dbReference>
<dbReference type="SUPFAM" id="SSF52091">
    <property type="entry name" value="SpoIIaa-like"/>
    <property type="match status" value="1"/>
</dbReference>
<dbReference type="EMBL" id="PIPK01000002">
    <property type="protein sequence ID" value="RUO27595.1"/>
    <property type="molecule type" value="Genomic_DNA"/>
</dbReference>
<evidence type="ECO:0000313" key="2">
    <source>
        <dbReference type="EMBL" id="RAJ99262.1"/>
    </source>
</evidence>
<evidence type="ECO:0000259" key="1">
    <source>
        <dbReference type="PROSITE" id="PS50801"/>
    </source>
</evidence>
<dbReference type="InterPro" id="IPR058548">
    <property type="entry name" value="MlaB-like_STAS"/>
</dbReference>
<dbReference type="RefSeq" id="WP_111568864.1">
    <property type="nucleotide sequence ID" value="NZ_PIPK01000002.1"/>
</dbReference>
<accession>A0A327X3P4</accession>
<dbReference type="InterPro" id="IPR052746">
    <property type="entry name" value="MlaB_ABC_Transporter"/>
</dbReference>
<evidence type="ECO:0000313" key="5">
    <source>
        <dbReference type="Proteomes" id="UP000287865"/>
    </source>
</evidence>
<proteinExistence type="predicted"/>
<comment type="caution">
    <text evidence="2">The sequence shown here is derived from an EMBL/GenBank/DDBJ whole genome shotgun (WGS) entry which is preliminary data.</text>
</comment>
<dbReference type="PROSITE" id="PS50801">
    <property type="entry name" value="STAS"/>
    <property type="match status" value="1"/>
</dbReference>
<dbReference type="AlphaFoldDB" id="A0A327X3P4"/>
<dbReference type="InterPro" id="IPR036513">
    <property type="entry name" value="STAS_dom_sf"/>
</dbReference>
<gene>
    <name evidence="2" type="ORF">B0I24_103262</name>
    <name evidence="3" type="ORF">CWE07_02935</name>
</gene>
<dbReference type="Proteomes" id="UP000249203">
    <property type="component" value="Unassembled WGS sequence"/>
</dbReference>
<feature type="domain" description="STAS" evidence="1">
    <location>
        <begin position="14"/>
        <end position="99"/>
    </location>
</feature>
<dbReference type="PANTHER" id="PTHR35849:SF1">
    <property type="entry name" value="INTERMEMBRANE PHOSPHOLIPID TRANSPORT SYSTEM BINDING PROTEIN MLAB"/>
    <property type="match status" value="1"/>
</dbReference>